<comment type="caution">
    <text evidence="1">The sequence shown here is derived from an EMBL/GenBank/DDBJ whole genome shotgun (WGS) entry which is preliminary data.</text>
</comment>
<accession>A0ABQ9GN61</accession>
<evidence type="ECO:0000313" key="2">
    <source>
        <dbReference type="Proteomes" id="UP001159363"/>
    </source>
</evidence>
<protein>
    <recommendedName>
        <fullName evidence="3">Copia protein</fullName>
    </recommendedName>
</protein>
<organism evidence="1 2">
    <name type="scientific">Dryococelus australis</name>
    <dbReference type="NCBI Taxonomy" id="614101"/>
    <lineage>
        <taxon>Eukaryota</taxon>
        <taxon>Metazoa</taxon>
        <taxon>Ecdysozoa</taxon>
        <taxon>Arthropoda</taxon>
        <taxon>Hexapoda</taxon>
        <taxon>Insecta</taxon>
        <taxon>Pterygota</taxon>
        <taxon>Neoptera</taxon>
        <taxon>Polyneoptera</taxon>
        <taxon>Phasmatodea</taxon>
        <taxon>Verophasmatodea</taxon>
        <taxon>Anareolatae</taxon>
        <taxon>Phasmatidae</taxon>
        <taxon>Eurycanthinae</taxon>
        <taxon>Dryococelus</taxon>
    </lineage>
</organism>
<proteinExistence type="predicted"/>
<keyword evidence="2" id="KW-1185">Reference proteome</keyword>
<evidence type="ECO:0000313" key="1">
    <source>
        <dbReference type="EMBL" id="KAJ8873459.1"/>
    </source>
</evidence>
<dbReference type="EMBL" id="JARBHB010000010">
    <property type="protein sequence ID" value="KAJ8873459.1"/>
    <property type="molecule type" value="Genomic_DNA"/>
</dbReference>
<dbReference type="Proteomes" id="UP001159363">
    <property type="component" value="Chromosome 9"/>
</dbReference>
<sequence length="136" mass="15895">MIEAYVDVYYACHLNRRIVSGYTIKLLNNYVLWKSKNEAEYISVSYCVRECLFLSQLLSEMLSALVFTIVVYEDNQSAIKISSTLETKRSKHIDVRHCFPRELVANNKIKLVYIKSDDQVGDMFTKVLCEQKFSKF</sequence>
<dbReference type="PANTHER" id="PTHR11439">
    <property type="entry name" value="GAG-POL-RELATED RETROTRANSPOSON"/>
    <property type="match status" value="1"/>
</dbReference>
<evidence type="ECO:0008006" key="3">
    <source>
        <dbReference type="Google" id="ProtNLM"/>
    </source>
</evidence>
<name>A0ABQ9GN61_9NEOP</name>
<gene>
    <name evidence="1" type="ORF">PR048_024276</name>
</gene>
<dbReference type="CDD" id="cd09272">
    <property type="entry name" value="RNase_HI_RT_Ty1"/>
    <property type="match status" value="1"/>
</dbReference>
<dbReference type="PANTHER" id="PTHR11439:SF463">
    <property type="entry name" value="REVERSE TRANSCRIPTASE TY1_COPIA-TYPE DOMAIN-CONTAINING PROTEIN"/>
    <property type="match status" value="1"/>
</dbReference>
<reference evidence="1 2" key="1">
    <citation type="submission" date="2023-02" db="EMBL/GenBank/DDBJ databases">
        <title>LHISI_Scaffold_Assembly.</title>
        <authorList>
            <person name="Stuart O.P."/>
            <person name="Cleave R."/>
            <person name="Magrath M.J.L."/>
            <person name="Mikheyev A.S."/>
        </authorList>
    </citation>
    <scope>NUCLEOTIDE SEQUENCE [LARGE SCALE GENOMIC DNA]</scope>
    <source>
        <strain evidence="1">Daus_M_001</strain>
        <tissue evidence="1">Leg muscle</tissue>
    </source>
</reference>